<keyword evidence="2" id="KW-1185">Reference proteome</keyword>
<name>A0ACC0Z4A3_9ROSI</name>
<reference evidence="2" key="1">
    <citation type="journal article" date="2023" name="G3 (Bethesda)">
        <title>Genome assembly and association tests identify interacting loci associated with vigor, precocity, and sex in interspecific pistachio rootstocks.</title>
        <authorList>
            <person name="Palmer W."/>
            <person name="Jacygrad E."/>
            <person name="Sagayaradj S."/>
            <person name="Cavanaugh K."/>
            <person name="Han R."/>
            <person name="Bertier L."/>
            <person name="Beede B."/>
            <person name="Kafkas S."/>
            <person name="Golino D."/>
            <person name="Preece J."/>
            <person name="Michelmore R."/>
        </authorList>
    </citation>
    <scope>NUCLEOTIDE SEQUENCE [LARGE SCALE GENOMIC DNA]</scope>
</reference>
<sequence>MPMKQPPSRSSCGCGSIISLCLAIFFLYGNIHTSNPKCSIQDFYLPALNNSLNSTDNATLYFQLKLRNPNILKGIYYDPVNVTVFNKFNTTTHIRNYVVPDFYQGFRKTAEKDGSVNFNEGAVSRAAFDNRTAVFRVDLVTAVRFKSFVWKTKSKRHRIMVGADVEVNDQGTKVNQKNVKLSQAPLSSRFCCVVGVLLNFLGFILLNF</sequence>
<protein>
    <submittedName>
        <fullName evidence="1">Uncharacterized protein</fullName>
    </submittedName>
</protein>
<gene>
    <name evidence="1" type="ORF">Pint_04249</name>
</gene>
<accession>A0ACC0Z4A3</accession>
<organism evidence="1 2">
    <name type="scientific">Pistacia integerrima</name>
    <dbReference type="NCBI Taxonomy" id="434235"/>
    <lineage>
        <taxon>Eukaryota</taxon>
        <taxon>Viridiplantae</taxon>
        <taxon>Streptophyta</taxon>
        <taxon>Embryophyta</taxon>
        <taxon>Tracheophyta</taxon>
        <taxon>Spermatophyta</taxon>
        <taxon>Magnoliopsida</taxon>
        <taxon>eudicotyledons</taxon>
        <taxon>Gunneridae</taxon>
        <taxon>Pentapetalae</taxon>
        <taxon>rosids</taxon>
        <taxon>malvids</taxon>
        <taxon>Sapindales</taxon>
        <taxon>Anacardiaceae</taxon>
        <taxon>Pistacia</taxon>
    </lineage>
</organism>
<proteinExistence type="predicted"/>
<evidence type="ECO:0000313" key="1">
    <source>
        <dbReference type="EMBL" id="KAJ0044845.1"/>
    </source>
</evidence>
<dbReference type="Proteomes" id="UP001163603">
    <property type="component" value="Chromosome 3"/>
</dbReference>
<dbReference type="EMBL" id="CM047738">
    <property type="protein sequence ID" value="KAJ0044845.1"/>
    <property type="molecule type" value="Genomic_DNA"/>
</dbReference>
<comment type="caution">
    <text evidence="1">The sequence shown here is derived from an EMBL/GenBank/DDBJ whole genome shotgun (WGS) entry which is preliminary data.</text>
</comment>
<evidence type="ECO:0000313" key="2">
    <source>
        <dbReference type="Proteomes" id="UP001163603"/>
    </source>
</evidence>